<reference evidence="2 3" key="1">
    <citation type="submission" date="2018-10" db="EMBL/GenBank/DDBJ databases">
        <title>Genomic Encyclopedia of Type Strains, Phase IV (KMG-IV): sequencing the most valuable type-strain genomes for metagenomic binning, comparative biology and taxonomic classification.</title>
        <authorList>
            <person name="Goeker M."/>
        </authorList>
    </citation>
    <scope>NUCLEOTIDE SEQUENCE [LARGE SCALE GENOMIC DNA]</scope>
    <source>
        <strain evidence="2 3">DSM 12769</strain>
    </source>
</reference>
<dbReference type="RefSeq" id="WP_245971068.1">
    <property type="nucleotide sequence ID" value="NZ_RCDA01000001.1"/>
</dbReference>
<dbReference type="PANTHER" id="PTHR30441:SF4">
    <property type="entry name" value="PROTEIN ASMA"/>
    <property type="match status" value="1"/>
</dbReference>
<gene>
    <name evidence="2" type="ORF">DFR31_0543</name>
</gene>
<dbReference type="AlphaFoldDB" id="A0A498C6F3"/>
<evidence type="ECO:0000313" key="2">
    <source>
        <dbReference type="EMBL" id="RLK50637.1"/>
    </source>
</evidence>
<comment type="caution">
    <text evidence="2">The sequence shown here is derived from an EMBL/GenBank/DDBJ whole genome shotgun (WGS) entry which is preliminary data.</text>
</comment>
<dbReference type="PANTHER" id="PTHR30441">
    <property type="entry name" value="DUF748 DOMAIN-CONTAINING PROTEIN"/>
    <property type="match status" value="1"/>
</dbReference>
<evidence type="ECO:0000259" key="1">
    <source>
        <dbReference type="Pfam" id="PF05170"/>
    </source>
</evidence>
<feature type="domain" description="AsmA" evidence="1">
    <location>
        <begin position="13"/>
        <end position="132"/>
    </location>
</feature>
<proteinExistence type="predicted"/>
<dbReference type="Proteomes" id="UP000275461">
    <property type="component" value="Unassembled WGS sequence"/>
</dbReference>
<dbReference type="InterPro" id="IPR007844">
    <property type="entry name" value="AsmA"/>
</dbReference>
<dbReference type="GO" id="GO:0090313">
    <property type="term" value="P:regulation of protein targeting to membrane"/>
    <property type="evidence" value="ECO:0007669"/>
    <property type="project" value="TreeGrafter"/>
</dbReference>
<feature type="domain" description="AsmA" evidence="1">
    <location>
        <begin position="196"/>
        <end position="349"/>
    </location>
</feature>
<dbReference type="InterPro" id="IPR052894">
    <property type="entry name" value="AsmA-related"/>
</dbReference>
<keyword evidence="3" id="KW-1185">Reference proteome</keyword>
<accession>A0A498C6F3</accession>
<dbReference type="GO" id="GO:0005886">
    <property type="term" value="C:plasma membrane"/>
    <property type="evidence" value="ECO:0007669"/>
    <property type="project" value="TreeGrafter"/>
</dbReference>
<sequence length="482" mass="52252">MPFMSRSPLRFLLYLAGLLVAVLVLAGVALALLWPGERLGEQIASEMETQLGVPVSIEGDTTLRLWPGPAVHMSDVLLGPEPDADPVGHLAAARLSVRWLPLLRGRLDPGTLLLDTPMLNLERDAAGELNVDWRQTDDADDRRLALDLRIRGGELHWHDQGQDQAVTVRGLEVDAPSTQWHSGADDAHPLARLSLTASVSAERVEMGVLEFDDVSFGVRARDGVIRSEDWEMTLFDSRGTGEAEADFTEAPPHWVLNVAFDDLHLESFPEAWLPPGAASGTADLTASLTSQSQEAQALLSHLRGEVVLSGHDLLVRGVDLDEELKAYERTQRFSLVDAAAVVLVGPAWLAATKGTDFARLAGGANGETEIVQLLSAWEIENGVAHSRDVALATPRNRLAAQATLELPERRIREAEVAVVDGDGCALIRQEVHGSFDEPEIEEPHFLEVLLGAPLDLLERGLDALSISPEDCEVFYDGDVAAP</sequence>
<name>A0A498C6F3_9GAMM</name>
<dbReference type="EMBL" id="RCDA01000001">
    <property type="protein sequence ID" value="RLK50637.1"/>
    <property type="molecule type" value="Genomic_DNA"/>
</dbReference>
<protein>
    <submittedName>
        <fullName evidence="2">AsmA-like protein</fullName>
    </submittedName>
</protein>
<organism evidence="2 3">
    <name type="scientific">Alkalispirillum mobile</name>
    <dbReference type="NCBI Taxonomy" id="85925"/>
    <lineage>
        <taxon>Bacteria</taxon>
        <taxon>Pseudomonadati</taxon>
        <taxon>Pseudomonadota</taxon>
        <taxon>Gammaproteobacteria</taxon>
        <taxon>Chromatiales</taxon>
        <taxon>Ectothiorhodospiraceae</taxon>
        <taxon>Alkalispirillum</taxon>
    </lineage>
</organism>
<dbReference type="Pfam" id="PF05170">
    <property type="entry name" value="AsmA"/>
    <property type="match status" value="2"/>
</dbReference>
<evidence type="ECO:0000313" key="3">
    <source>
        <dbReference type="Proteomes" id="UP000275461"/>
    </source>
</evidence>